<gene>
    <name evidence="1" type="ORF">BpHYR1_048962</name>
</gene>
<keyword evidence="2" id="KW-1185">Reference proteome</keyword>
<dbReference type="EC" id="3.6.1.15" evidence="1"/>
<reference evidence="1 2" key="1">
    <citation type="journal article" date="2018" name="Sci. Rep.">
        <title>Genomic signatures of local adaptation to the degree of environmental predictability in rotifers.</title>
        <authorList>
            <person name="Franch-Gras L."/>
            <person name="Hahn C."/>
            <person name="Garcia-Roger E.M."/>
            <person name="Carmona M.J."/>
            <person name="Serra M."/>
            <person name="Gomez A."/>
        </authorList>
    </citation>
    <scope>NUCLEOTIDE SEQUENCE [LARGE SCALE GENOMIC DNA]</scope>
    <source>
        <strain evidence="1">HYR1</strain>
    </source>
</reference>
<dbReference type="EC" id="3.6.1.3" evidence="1"/>
<feature type="non-terminal residue" evidence="1">
    <location>
        <position position="1"/>
    </location>
</feature>
<dbReference type="OrthoDB" id="14187at2759"/>
<protein>
    <submittedName>
        <fullName evidence="1">Dynein heavy chain</fullName>
        <ecNumber evidence="1">3.6.1.15</ecNumber>
        <ecNumber evidence="1">3.6.1.3</ecNumber>
    </submittedName>
</protein>
<dbReference type="AlphaFoldDB" id="A0A3M7P0Z8"/>
<keyword evidence="1" id="KW-0378">Hydrolase</keyword>
<accession>A0A3M7P0Z8</accession>
<name>A0A3M7P0Z8_BRAPC</name>
<comment type="caution">
    <text evidence="1">The sequence shown here is derived from an EMBL/GenBank/DDBJ whole genome shotgun (WGS) entry which is preliminary data.</text>
</comment>
<dbReference type="Proteomes" id="UP000276133">
    <property type="component" value="Unassembled WGS sequence"/>
</dbReference>
<sequence length="57" mass="6512">KRGAVVECEKKFHNHVRVISFLNSSPYDTFDSYASNTLAPYFKSYIKRGHMDSNPAS</sequence>
<proteinExistence type="predicted"/>
<dbReference type="GO" id="GO:0017111">
    <property type="term" value="F:ribonucleoside triphosphate phosphatase activity"/>
    <property type="evidence" value="ECO:0007669"/>
    <property type="project" value="UniProtKB-EC"/>
</dbReference>
<dbReference type="STRING" id="10195.A0A3M7P0Z8"/>
<evidence type="ECO:0000313" key="2">
    <source>
        <dbReference type="Proteomes" id="UP000276133"/>
    </source>
</evidence>
<organism evidence="1 2">
    <name type="scientific">Brachionus plicatilis</name>
    <name type="common">Marine rotifer</name>
    <name type="synonym">Brachionus muelleri</name>
    <dbReference type="NCBI Taxonomy" id="10195"/>
    <lineage>
        <taxon>Eukaryota</taxon>
        <taxon>Metazoa</taxon>
        <taxon>Spiralia</taxon>
        <taxon>Gnathifera</taxon>
        <taxon>Rotifera</taxon>
        <taxon>Eurotatoria</taxon>
        <taxon>Monogononta</taxon>
        <taxon>Pseudotrocha</taxon>
        <taxon>Ploima</taxon>
        <taxon>Brachionidae</taxon>
        <taxon>Brachionus</taxon>
    </lineage>
</organism>
<dbReference type="EMBL" id="REGN01014266">
    <property type="protein sequence ID" value="RMZ92845.1"/>
    <property type="molecule type" value="Genomic_DNA"/>
</dbReference>
<evidence type="ECO:0000313" key="1">
    <source>
        <dbReference type="EMBL" id="RMZ92845.1"/>
    </source>
</evidence>